<keyword evidence="3" id="KW-1185">Reference proteome</keyword>
<dbReference type="Proteomes" id="UP000324629">
    <property type="component" value="Unassembled WGS sequence"/>
</dbReference>
<dbReference type="EMBL" id="QNGE01000030">
    <property type="protein sequence ID" value="KAA3682327.1"/>
    <property type="molecule type" value="Genomic_DNA"/>
</dbReference>
<feature type="compositionally biased region" description="Low complexity" evidence="1">
    <location>
        <begin position="485"/>
        <end position="496"/>
    </location>
</feature>
<comment type="caution">
    <text evidence="2">The sequence shown here is derived from an EMBL/GenBank/DDBJ whole genome shotgun (WGS) entry which is preliminary data.</text>
</comment>
<accession>A0A5J4P3D1</accession>
<evidence type="ECO:0000313" key="2">
    <source>
        <dbReference type="EMBL" id="KAA3682327.1"/>
    </source>
</evidence>
<gene>
    <name evidence="2" type="ORF">DEA37_0001970</name>
</gene>
<reference evidence="2 3" key="1">
    <citation type="journal article" date="2019" name="Gigascience">
        <title>Whole-genome sequence of the oriental lung fluke Paragonimus westermani.</title>
        <authorList>
            <person name="Oey H."/>
            <person name="Zakrzewski M."/>
            <person name="Narain K."/>
            <person name="Devi K.R."/>
            <person name="Agatsuma T."/>
            <person name="Nawaratna S."/>
            <person name="Gobert G.N."/>
            <person name="Jones M.K."/>
            <person name="Ragan M.A."/>
            <person name="McManus D.P."/>
            <person name="Krause L."/>
        </authorList>
    </citation>
    <scope>NUCLEOTIDE SEQUENCE [LARGE SCALE GENOMIC DNA]</scope>
    <source>
        <strain evidence="2 3">IND2009</strain>
    </source>
</reference>
<evidence type="ECO:0000256" key="1">
    <source>
        <dbReference type="SAM" id="MobiDB-lite"/>
    </source>
</evidence>
<feature type="region of interest" description="Disordered" evidence="1">
    <location>
        <begin position="38"/>
        <end position="57"/>
    </location>
</feature>
<proteinExistence type="predicted"/>
<name>A0A5J4P3D1_9TREM</name>
<evidence type="ECO:0000313" key="3">
    <source>
        <dbReference type="Proteomes" id="UP000324629"/>
    </source>
</evidence>
<feature type="region of interest" description="Disordered" evidence="1">
    <location>
        <begin position="62"/>
        <end position="84"/>
    </location>
</feature>
<organism evidence="2 3">
    <name type="scientific">Paragonimus westermani</name>
    <dbReference type="NCBI Taxonomy" id="34504"/>
    <lineage>
        <taxon>Eukaryota</taxon>
        <taxon>Metazoa</taxon>
        <taxon>Spiralia</taxon>
        <taxon>Lophotrochozoa</taxon>
        <taxon>Platyhelminthes</taxon>
        <taxon>Trematoda</taxon>
        <taxon>Digenea</taxon>
        <taxon>Plagiorchiida</taxon>
        <taxon>Troglotremata</taxon>
        <taxon>Troglotrematidae</taxon>
        <taxon>Paragonimus</taxon>
    </lineage>
</organism>
<feature type="region of interest" description="Disordered" evidence="1">
    <location>
        <begin position="477"/>
        <end position="496"/>
    </location>
</feature>
<sequence>MYASQLSSPVALDRDRLALAVFLARRDVARLCAPLHTADGLSTVPMPSRPTTSNSEHAAIRALPHSSKPRSDPPISRGSGRVTARKEACLAKISKFGSHTRSHLSENRTSEDGLPARGDSPPTRDVDSNPSLQRSHPLHAPTAKQLQSAKDSHLRQLQAKIARYTSAIAELRIQSCDKTSSNPLTSVRLPAKRSTHDHIPLKKHQQQPTNRRASSFLHRHMVPLRVKSARPRRSVASAHPRTVQPIFTRPTSPAVTLARPLVEQERIRKNVNALWLQAVRALRSQDENVILLEPELNSDSPSAPLFKSYVHTDSGYRESETDHPVTNNPLPLRLPTNLHRELLAGALRRRDHLEASRKQLNILNTEECKDLRIVDVCAKFADELVDQLLDDIVIEIERETSNLVDDIVEGELFTEASDSTLTVNKTPSDLDLVPADEPASQLDQLFSDTQANGFTPSPGSITLSQDAVSVLTSNCSNRNLHTPASSTNRVSSSTTDSTVYSSHFEKTAPNSTQLSPQVHDRSVNSVREQLSLDLISEQTSLLSSATLIANLALQNSVDATDDADSDHLIYNQ</sequence>
<protein>
    <submittedName>
        <fullName evidence="2">Uncharacterized protein</fullName>
    </submittedName>
</protein>
<feature type="region of interest" description="Disordered" evidence="1">
    <location>
        <begin position="96"/>
        <end position="154"/>
    </location>
</feature>
<dbReference type="AlphaFoldDB" id="A0A5J4P3D1"/>
<feature type="region of interest" description="Disordered" evidence="1">
    <location>
        <begin position="192"/>
        <end position="212"/>
    </location>
</feature>